<evidence type="ECO:0008006" key="5">
    <source>
        <dbReference type="Google" id="ProtNLM"/>
    </source>
</evidence>
<organism evidence="3 4">
    <name type="scientific">Tieghemostelium lacteum</name>
    <name type="common">Slime mold</name>
    <name type="synonym">Dictyostelium lacteum</name>
    <dbReference type="NCBI Taxonomy" id="361077"/>
    <lineage>
        <taxon>Eukaryota</taxon>
        <taxon>Amoebozoa</taxon>
        <taxon>Evosea</taxon>
        <taxon>Eumycetozoa</taxon>
        <taxon>Dictyostelia</taxon>
        <taxon>Dictyosteliales</taxon>
        <taxon>Raperosteliaceae</taxon>
        <taxon>Tieghemostelium</taxon>
    </lineage>
</organism>
<dbReference type="InParanoid" id="A0A151ZE42"/>
<feature type="transmembrane region" description="Helical" evidence="2">
    <location>
        <begin position="426"/>
        <end position="447"/>
    </location>
</feature>
<dbReference type="AlphaFoldDB" id="A0A151ZE42"/>
<feature type="transmembrane region" description="Helical" evidence="2">
    <location>
        <begin position="403"/>
        <end position="420"/>
    </location>
</feature>
<keyword evidence="4" id="KW-1185">Reference proteome</keyword>
<keyword evidence="2" id="KW-0812">Transmembrane</keyword>
<dbReference type="OrthoDB" id="18866at2759"/>
<evidence type="ECO:0000256" key="2">
    <source>
        <dbReference type="SAM" id="Phobius"/>
    </source>
</evidence>
<dbReference type="InterPro" id="IPR016024">
    <property type="entry name" value="ARM-type_fold"/>
</dbReference>
<name>A0A151ZE42_TIELA</name>
<reference evidence="3 4" key="1">
    <citation type="submission" date="2015-12" db="EMBL/GenBank/DDBJ databases">
        <title>Dictyostelia acquired genes for synthesis and detection of signals that induce cell-type specialization by lateral gene transfer from prokaryotes.</title>
        <authorList>
            <person name="Gloeckner G."/>
            <person name="Schaap P."/>
        </authorList>
    </citation>
    <scope>NUCLEOTIDE SEQUENCE [LARGE SCALE GENOMIC DNA]</scope>
    <source>
        <strain evidence="3 4">TK</strain>
    </source>
</reference>
<evidence type="ECO:0000313" key="3">
    <source>
        <dbReference type="EMBL" id="KYQ92180.1"/>
    </source>
</evidence>
<dbReference type="Proteomes" id="UP000076078">
    <property type="component" value="Unassembled WGS sequence"/>
</dbReference>
<keyword evidence="2" id="KW-0472">Membrane</keyword>
<accession>A0A151ZE42</accession>
<dbReference type="FunCoup" id="A0A151ZE42">
    <property type="interactions" value="738"/>
</dbReference>
<comment type="caution">
    <text evidence="3">The sequence shown here is derived from an EMBL/GenBank/DDBJ whole genome shotgun (WGS) entry which is preliminary data.</text>
</comment>
<keyword evidence="2" id="KW-1133">Transmembrane helix</keyword>
<feature type="compositionally biased region" description="Basic and acidic residues" evidence="1">
    <location>
        <begin position="73"/>
        <end position="86"/>
    </location>
</feature>
<evidence type="ECO:0000313" key="4">
    <source>
        <dbReference type="Proteomes" id="UP000076078"/>
    </source>
</evidence>
<evidence type="ECO:0000256" key="1">
    <source>
        <dbReference type="SAM" id="MobiDB-lite"/>
    </source>
</evidence>
<feature type="transmembrane region" description="Helical" evidence="2">
    <location>
        <begin position="371"/>
        <end position="391"/>
    </location>
</feature>
<protein>
    <recommendedName>
        <fullName evidence="5">Transmembrane protein</fullName>
    </recommendedName>
</protein>
<feature type="region of interest" description="Disordered" evidence="1">
    <location>
        <begin position="54"/>
        <end position="103"/>
    </location>
</feature>
<proteinExistence type="predicted"/>
<dbReference type="OMA" id="YWIGGHV"/>
<dbReference type="SUPFAM" id="SSF48371">
    <property type="entry name" value="ARM repeat"/>
    <property type="match status" value="1"/>
</dbReference>
<feature type="compositionally biased region" description="Polar residues" evidence="1">
    <location>
        <begin position="54"/>
        <end position="64"/>
    </location>
</feature>
<sequence length="488" mass="56281">MISTSLVRLSRSTLRLHSLNSTLITKNQPIYYTQTFYSTNNNNNDKLKSFLNQRRNPQKQQSIDNHAKQSSSESKEKQQQQEKEQENTEQEDNDNPQPKNGFKDKLLRNAISLGAFGLISLGVSTYLAGNDDTEFYIKNLDMEVKKLTSITDYQVLLNKLQLLSSLSQSNSTLQQMLSKKEYTEILLNLILDYSDLEINFKASDTIKNSSEYITDTSIIPQIMEVGTLPYIGFYVKKNIGVTISRMAQNENCRIELANNGALELLEKLYSNKIMSKEIFRIAILQISYTAWNNRDKLKITDRKTLETIELMAKEEGEIQSNYFELKKRELIQSGKLLYLHTSLGGFVWGCFESIRAKLPVNTVVINGVKNAIITAAIPIYFVGYMTTLFTEQYKKMDTTKDKFILYFSGCLSLFPWYYLLPVVERFSPYWIGGHVLGFMSFFTYLAYTKSEIFKSDQMLILIDQKAPKREVLIKMLEDQKKNEPTTKK</sequence>
<gene>
    <name evidence="3" type="ORF">DLAC_07023</name>
</gene>
<dbReference type="EMBL" id="LODT01000031">
    <property type="protein sequence ID" value="KYQ92180.1"/>
    <property type="molecule type" value="Genomic_DNA"/>
</dbReference>